<dbReference type="PIRSF" id="PIRSF007531">
    <property type="entry name" value="CPT"/>
    <property type="match status" value="1"/>
</dbReference>
<protein>
    <submittedName>
        <fullName evidence="1">AAA family ATPase</fullName>
    </submittedName>
</protein>
<dbReference type="InterPro" id="IPR012853">
    <property type="entry name" value="CPT"/>
</dbReference>
<dbReference type="Pfam" id="PF07931">
    <property type="entry name" value="CPT"/>
    <property type="match status" value="1"/>
</dbReference>
<evidence type="ECO:0000313" key="2">
    <source>
        <dbReference type="Proteomes" id="UP001319060"/>
    </source>
</evidence>
<dbReference type="EMBL" id="JAFHKS010000042">
    <property type="protein sequence ID" value="MBN3544848.1"/>
    <property type="molecule type" value="Genomic_DNA"/>
</dbReference>
<dbReference type="Gene3D" id="3.40.50.300">
    <property type="entry name" value="P-loop containing nucleotide triphosphate hydrolases"/>
    <property type="match status" value="1"/>
</dbReference>
<gene>
    <name evidence="1" type="ORF">JYA64_06060</name>
</gene>
<keyword evidence="2" id="KW-1185">Reference proteome</keyword>
<proteinExistence type="predicted"/>
<comment type="caution">
    <text evidence="1">The sequence shown here is derived from an EMBL/GenBank/DDBJ whole genome shotgun (WGS) entry which is preliminary data.</text>
</comment>
<sequence length="187" mass="21416">MNKGKVILLNGVSSSGKSALSKILIQKLPNYFHLSIDDYDTIIDRMENRESGQLIPVPTEHFFHRTIAMFSDKGVNLVVDQILHNNDTTIDCYATLKDYPVVFVGVHCPVEELERRELERGDRTIGQAKAQLQYVHQQGEQYDFKIDTSESMDNSINELVRVIMEEAEFRGWENTINLYNKSESSMG</sequence>
<reference evidence="1 2" key="1">
    <citation type="submission" date="2021-01" db="EMBL/GenBank/DDBJ databases">
        <title>Genome Sequencing of Type Strains.</title>
        <authorList>
            <person name="Lemaire J.F."/>
            <person name="Inderbitzin P."/>
            <person name="Collins S.B."/>
            <person name="Wespe N."/>
            <person name="Knight-Connoni V."/>
        </authorList>
    </citation>
    <scope>NUCLEOTIDE SEQUENCE [LARGE SCALE GENOMIC DNA]</scope>
    <source>
        <strain evidence="1 2">DSM 14730</strain>
    </source>
</reference>
<evidence type="ECO:0000313" key="1">
    <source>
        <dbReference type="EMBL" id="MBN3544848.1"/>
    </source>
</evidence>
<dbReference type="SUPFAM" id="SSF52540">
    <property type="entry name" value="P-loop containing nucleoside triphosphate hydrolases"/>
    <property type="match status" value="1"/>
</dbReference>
<name>A0ABS2Z9H9_9BACL</name>
<dbReference type="InterPro" id="IPR027417">
    <property type="entry name" value="P-loop_NTPase"/>
</dbReference>
<dbReference type="Proteomes" id="UP001319060">
    <property type="component" value="Unassembled WGS sequence"/>
</dbReference>
<accession>A0ABS2Z9H9</accession>
<dbReference type="RefSeq" id="WP_188403492.1">
    <property type="nucleotide sequence ID" value="NZ_BMCE01000002.1"/>
</dbReference>
<organism evidence="1 2">
    <name type="scientific">Fictibacillus barbaricus</name>
    <dbReference type="NCBI Taxonomy" id="182136"/>
    <lineage>
        <taxon>Bacteria</taxon>
        <taxon>Bacillati</taxon>
        <taxon>Bacillota</taxon>
        <taxon>Bacilli</taxon>
        <taxon>Bacillales</taxon>
        <taxon>Fictibacillaceae</taxon>
        <taxon>Fictibacillus</taxon>
    </lineage>
</organism>